<dbReference type="CTD" id="36373814"/>
<accession>A0A090KVJ5</accession>
<dbReference type="AlphaFoldDB" id="A0A090KVJ5"/>
<dbReference type="Gene3D" id="1.10.3380.30">
    <property type="match status" value="1"/>
</dbReference>
<dbReference type="WormBase" id="SRAE_0000057000">
    <property type="protein sequence ID" value="SRP11026"/>
    <property type="gene ID" value="WBGene00256316"/>
</dbReference>
<organism evidence="1">
    <name type="scientific">Strongyloides ratti</name>
    <name type="common">Parasitic roundworm</name>
    <dbReference type="NCBI Taxonomy" id="34506"/>
    <lineage>
        <taxon>Eukaryota</taxon>
        <taxon>Metazoa</taxon>
        <taxon>Ecdysozoa</taxon>
        <taxon>Nematoda</taxon>
        <taxon>Chromadorea</taxon>
        <taxon>Rhabditida</taxon>
        <taxon>Tylenchina</taxon>
        <taxon>Panagrolaimomorpha</taxon>
        <taxon>Strongyloidoidea</taxon>
        <taxon>Strongyloididae</taxon>
        <taxon>Strongyloides</taxon>
    </lineage>
</organism>
<reference evidence="3" key="3">
    <citation type="submission" date="2020-12" db="UniProtKB">
        <authorList>
            <consortium name="WormBaseParasite"/>
        </authorList>
    </citation>
    <scope>IDENTIFICATION</scope>
</reference>
<dbReference type="RefSeq" id="XP_024500655.1">
    <property type="nucleotide sequence ID" value="XM_024646478.1"/>
</dbReference>
<evidence type="ECO:0000313" key="3">
    <source>
        <dbReference type="WBParaSite" id="SRAE_0000057000.1"/>
    </source>
</evidence>
<evidence type="ECO:0000313" key="2">
    <source>
        <dbReference type="Proteomes" id="UP000035682"/>
    </source>
</evidence>
<evidence type="ECO:0000313" key="4">
    <source>
        <dbReference type="WormBase" id="SRAE_0000057000"/>
    </source>
</evidence>
<sequence length="140" mass="16586">MYKRLKKFLQKGNFINSEGKITKKGSFAVSARFNKNNMVIAEMMNNNEFFHLEKIEIIEILAMLQKDDEFGREESFESNIPTKDILERYCQIFYKNERAFKVIDENEEYKSPLVFKYVNCIKKIYCGVPITKVSSSNMMY</sequence>
<dbReference type="GeneID" id="36373814"/>
<reference evidence="1" key="1">
    <citation type="submission" date="2014-09" db="EMBL/GenBank/DDBJ databases">
        <authorList>
            <person name="Aslett A.Martin."/>
        </authorList>
    </citation>
    <scope>NUCLEOTIDE SEQUENCE</scope>
    <source>
        <strain evidence="1">ED321 Heterogonic</strain>
    </source>
</reference>
<reference evidence="2" key="2">
    <citation type="submission" date="2014-09" db="EMBL/GenBank/DDBJ databases">
        <authorList>
            <person name="Martin A.A."/>
        </authorList>
    </citation>
    <scope>NUCLEOTIDE SEQUENCE</scope>
    <source>
        <strain evidence="2">ED321</strain>
    </source>
</reference>
<protein>
    <submittedName>
        <fullName evidence="1 3">Uncharacterized protein</fullName>
    </submittedName>
</protein>
<keyword evidence="2" id="KW-1185">Reference proteome</keyword>
<dbReference type="EMBL" id="LN609408">
    <property type="protein sequence ID" value="CEF61446.1"/>
    <property type="molecule type" value="Genomic_DNA"/>
</dbReference>
<proteinExistence type="predicted"/>
<evidence type="ECO:0000313" key="1">
    <source>
        <dbReference type="EMBL" id="CEF61446.1"/>
    </source>
</evidence>
<dbReference type="WBParaSite" id="SRAE_0000057000.1">
    <property type="protein sequence ID" value="SRAE_0000057000.1"/>
    <property type="gene ID" value="WBGene00256316"/>
</dbReference>
<dbReference type="Proteomes" id="UP000035682">
    <property type="component" value="Unplaced"/>
</dbReference>
<name>A0A090KVJ5_STRRB</name>
<gene>
    <name evidence="1 3 4" type="ORF">SRAE_0000057000</name>
</gene>